<dbReference type="PROSITE" id="PS51885">
    <property type="entry name" value="NEPRILYSIN"/>
    <property type="match status" value="1"/>
</dbReference>
<evidence type="ECO:0000259" key="7">
    <source>
        <dbReference type="Pfam" id="PF01431"/>
    </source>
</evidence>
<dbReference type="GO" id="GO:0004222">
    <property type="term" value="F:metalloendopeptidase activity"/>
    <property type="evidence" value="ECO:0007669"/>
    <property type="project" value="InterPro"/>
</dbReference>
<dbReference type="InterPro" id="IPR042089">
    <property type="entry name" value="Peptidase_M13_dom_2"/>
</dbReference>
<dbReference type="InterPro" id="IPR008753">
    <property type="entry name" value="Peptidase_M13_N"/>
</dbReference>
<evidence type="ECO:0000313" key="9">
    <source>
        <dbReference type="EMBL" id="QHU32116.1"/>
    </source>
</evidence>
<evidence type="ECO:0000256" key="1">
    <source>
        <dbReference type="ARBA" id="ARBA00001947"/>
    </source>
</evidence>
<dbReference type="Pfam" id="PF01431">
    <property type="entry name" value="Peptidase_M13"/>
    <property type="match status" value="1"/>
</dbReference>
<dbReference type="InterPro" id="IPR024079">
    <property type="entry name" value="MetalloPept_cat_dom_sf"/>
</dbReference>
<dbReference type="EMBL" id="MN740536">
    <property type="protein sequence ID" value="QHU32116.1"/>
    <property type="molecule type" value="Genomic_DNA"/>
</dbReference>
<comment type="cofactor">
    <cofactor evidence="1">
        <name>Zn(2+)</name>
        <dbReference type="ChEBI" id="CHEBI:29105"/>
    </cofactor>
</comment>
<dbReference type="AlphaFoldDB" id="A0A6C0LMG1"/>
<evidence type="ECO:0000256" key="4">
    <source>
        <dbReference type="ARBA" id="ARBA00022801"/>
    </source>
</evidence>
<keyword evidence="3" id="KW-0479">Metal-binding</keyword>
<name>A0A6C0LMG1_9ZZZZ</name>
<dbReference type="GO" id="GO:0046872">
    <property type="term" value="F:metal ion binding"/>
    <property type="evidence" value="ECO:0007669"/>
    <property type="project" value="UniProtKB-KW"/>
</dbReference>
<accession>A0A6C0LMG1</accession>
<dbReference type="Pfam" id="PF05649">
    <property type="entry name" value="Peptidase_M13_N"/>
    <property type="match status" value="1"/>
</dbReference>
<evidence type="ECO:0000256" key="5">
    <source>
        <dbReference type="ARBA" id="ARBA00022833"/>
    </source>
</evidence>
<dbReference type="GO" id="GO:0016485">
    <property type="term" value="P:protein processing"/>
    <property type="evidence" value="ECO:0007669"/>
    <property type="project" value="TreeGrafter"/>
</dbReference>
<evidence type="ECO:0000256" key="3">
    <source>
        <dbReference type="ARBA" id="ARBA00022723"/>
    </source>
</evidence>
<evidence type="ECO:0000259" key="8">
    <source>
        <dbReference type="Pfam" id="PF05649"/>
    </source>
</evidence>
<dbReference type="SUPFAM" id="SSF55486">
    <property type="entry name" value="Metalloproteases ('zincins'), catalytic domain"/>
    <property type="match status" value="1"/>
</dbReference>
<feature type="domain" description="Peptidase M13 N-terminal" evidence="8">
    <location>
        <begin position="2"/>
        <end position="364"/>
    </location>
</feature>
<dbReference type="Gene3D" id="1.10.1380.10">
    <property type="entry name" value="Neutral endopeptidase , domain2"/>
    <property type="match status" value="1"/>
</dbReference>
<keyword evidence="6" id="KW-0482">Metalloprotease</keyword>
<dbReference type="PANTHER" id="PTHR11733">
    <property type="entry name" value="ZINC METALLOPROTEASE FAMILY M13 NEPRILYSIN-RELATED"/>
    <property type="match status" value="1"/>
</dbReference>
<dbReference type="InterPro" id="IPR018497">
    <property type="entry name" value="Peptidase_M13_C"/>
</dbReference>
<reference evidence="9" key="1">
    <citation type="journal article" date="2020" name="Nature">
        <title>Giant virus diversity and host interactions through global metagenomics.</title>
        <authorList>
            <person name="Schulz F."/>
            <person name="Roux S."/>
            <person name="Paez-Espino D."/>
            <person name="Jungbluth S."/>
            <person name="Walsh D.A."/>
            <person name="Denef V.J."/>
            <person name="McMahon K.D."/>
            <person name="Konstantinidis K.T."/>
            <person name="Eloe-Fadrosh E.A."/>
            <person name="Kyrpides N.C."/>
            <person name="Woyke T."/>
        </authorList>
    </citation>
    <scope>NUCLEOTIDE SEQUENCE</scope>
    <source>
        <strain evidence="9">GVMAG-M-3300027963-9</strain>
    </source>
</reference>
<feature type="domain" description="Peptidase M13 C-terminal" evidence="7">
    <location>
        <begin position="418"/>
        <end position="617"/>
    </location>
</feature>
<dbReference type="InterPro" id="IPR000718">
    <property type="entry name" value="Peptidase_M13"/>
</dbReference>
<dbReference type="GO" id="GO:0005886">
    <property type="term" value="C:plasma membrane"/>
    <property type="evidence" value="ECO:0007669"/>
    <property type="project" value="TreeGrafter"/>
</dbReference>
<dbReference type="PANTHER" id="PTHR11733:SF241">
    <property type="entry name" value="GH26575P-RELATED"/>
    <property type="match status" value="1"/>
</dbReference>
<evidence type="ECO:0000256" key="6">
    <source>
        <dbReference type="ARBA" id="ARBA00023049"/>
    </source>
</evidence>
<proteinExistence type="predicted"/>
<dbReference type="PRINTS" id="PR00786">
    <property type="entry name" value="NEPRILYSIN"/>
</dbReference>
<protein>
    <recommendedName>
        <fullName evidence="10">Peptidase M13 C-terminal domain-containing protein</fullName>
    </recommendedName>
</protein>
<organism evidence="9">
    <name type="scientific">viral metagenome</name>
    <dbReference type="NCBI Taxonomy" id="1070528"/>
    <lineage>
        <taxon>unclassified sequences</taxon>
        <taxon>metagenomes</taxon>
        <taxon>organismal metagenomes</taxon>
    </lineage>
</organism>
<keyword evidence="2" id="KW-0645">Protease</keyword>
<keyword evidence="4" id="KW-0378">Hydrolase</keyword>
<dbReference type="CDD" id="cd08662">
    <property type="entry name" value="M13"/>
    <property type="match status" value="1"/>
</dbReference>
<keyword evidence="5" id="KW-0862">Zinc</keyword>
<dbReference type="Gene3D" id="3.40.390.10">
    <property type="entry name" value="Collagenase (Catalytic Domain)"/>
    <property type="match status" value="1"/>
</dbReference>
<evidence type="ECO:0008006" key="10">
    <source>
        <dbReference type="Google" id="ProtNLM"/>
    </source>
</evidence>
<sequence>MYVNHRWLKETSLSPWRSQYSVSDEIEDLNNKELSRVIHSIPNKPPTSDLVKTPEDFIQTIHYLWSHSKPKTEEEFIHIYLRELLLAYSREDQAKMLGQFCRMRISTILSIFGQEETQPPYQVRASIVSGSLALPLSYYLDSTLHTSDVWLSYVKFIEICALELDSPLLLNAIEAETEVAKVLMYQSSTFLKRVKGNQLHSIFPSFAWDPFMEGWGFDSKWTTRFWLIDSFEKTQKLLQWYATAKPELPTALLSFHLLVKAAPYLSEKIRDAYQHLFNTVLKGSKDLPSKETQCLNVIKELVPESLSVLYAKSQEKKRSLDDLKHLVHDIKDSAINIIDHTTLFRKQTARAVKEKIHRMKFELGSTADFPLPTIRFGTESFLDANFKIQEANSKRLYFLLGKPAFSDQKEVYACYDANASYFSESNHIVIPWGILQWPFYCENAPVGWNYGGIGATLGHEMTHAFDLEGSQYNPNAVYKEWWTRKNRNQFKKRTRKVSKVFSKIKHYGLHIDGERTLSENWADLGGLTIALNALKFHLHKSEATCKQKTEALRNFFIAYAVSWRAITRKEQMIYSIQTSVHAPSEDRVDAIVSQFQDFFDVFDIQTSDKLYTPPASRLKFF</sequence>
<evidence type="ECO:0000256" key="2">
    <source>
        <dbReference type="ARBA" id="ARBA00022670"/>
    </source>
</evidence>